<name>A0A2Z2KCR2_9BACL</name>
<organism evidence="4 5">
    <name type="scientific">Paenibacillus donghaensis</name>
    <dbReference type="NCBI Taxonomy" id="414771"/>
    <lineage>
        <taxon>Bacteria</taxon>
        <taxon>Bacillati</taxon>
        <taxon>Bacillota</taxon>
        <taxon>Bacilli</taxon>
        <taxon>Bacillales</taxon>
        <taxon>Paenibacillaceae</taxon>
        <taxon>Paenibacillus</taxon>
    </lineage>
</organism>
<evidence type="ECO:0000256" key="1">
    <source>
        <dbReference type="SAM" id="MobiDB-lite"/>
    </source>
</evidence>
<feature type="signal peptide" evidence="2">
    <location>
        <begin position="1"/>
        <end position="23"/>
    </location>
</feature>
<protein>
    <recommendedName>
        <fullName evidence="3">Transglutaminase-like domain-containing protein</fullName>
    </recommendedName>
</protein>
<reference evidence="4 5" key="1">
    <citation type="submission" date="2017-06" db="EMBL/GenBank/DDBJ databases">
        <title>Complete genome sequence of Paenibacillus donghaensis KCTC 13049T isolated from East Sea sediment, South Korea.</title>
        <authorList>
            <person name="Jung B.K."/>
            <person name="Hong S.-J."/>
            <person name="Shin J.-H."/>
        </authorList>
    </citation>
    <scope>NUCLEOTIDE SEQUENCE [LARGE SCALE GENOMIC DNA]</scope>
    <source>
        <strain evidence="4 5">KCTC 13049</strain>
    </source>
</reference>
<feature type="chain" id="PRO_5016457954" description="Transglutaminase-like domain-containing protein" evidence="2">
    <location>
        <begin position="24"/>
        <end position="823"/>
    </location>
</feature>
<evidence type="ECO:0000256" key="2">
    <source>
        <dbReference type="SAM" id="SignalP"/>
    </source>
</evidence>
<dbReference type="AlphaFoldDB" id="A0A2Z2KCR2"/>
<proteinExistence type="predicted"/>
<dbReference type="Proteomes" id="UP000249890">
    <property type="component" value="Chromosome"/>
</dbReference>
<sequence length="823" mass="91733">MRKYWIVAVLLALVVTGCDNSLANDEGAWTGKLVTNSDIAGTANSDIVGGGEGSDAPADSSADEELAEKSRELSELIDDLSYTTSVQELKKKYGTEKEQQIMPLYNVDESQPFTFHFKADMLDVDYFESVTVHTDIKGLPESKIYSLLDADVSIPGQTSITVKPYYALLSSLDTTRDEESWGYAPVYYLRVNYDLNTTTPTKLAKPLIIPFTVKAPIESPDLSYEITSDNRLKLVWDKVPGADRYKVYNVSSFDHNKKTLGPEEGYSGSFPALIGEVEGTEFTNFAEDNYDGQYTDDSESGRDGVISQNLLVTGDYYVTAVKGDKESNFSPVVSTHSLSKNLPMSLSDNAMFYSNYETVKELPRKTKVLFIDESEVTRNVIYGDYKLDESGFGIIDFKIEGTALHGAVLVFDFDLQAYEKLRSSSEGNQNNNFNGYIEPLNTTAHIPELDVPTFIGGSMFDFGDKEDVIAAQLSNTRKLVEKANEARVPILRTETQVPVNANSALEEYLALHLVNVSGVIPLDAFPEAQNFETLSDTFQQVMYQNPLIMDVENYGYDYNSLSFYVSYSDSRENIQQKQQETVAAAKRIVDTIIKPDMNNNVKRKVVYDYLNDNALYDDDALANAEAYNYLKVDKEYNDSFNAYGIMVDGIGVCSSYASAYKMLSDLAGLDSIVVTGKLGTGPHAWNKVLINKQWVNVDPTNNETNAGVPYMLYNTNDKTAVALDFHEDKDYWIDTELKKFASKDNSQDYYVSHGLEAATLAEYKSKLIKELKAGGSSIVIRLSADLDDDEIMNQTAAAYSAVAPDKQENAQMYELKNYIIIEH</sequence>
<dbReference type="SUPFAM" id="SSF54001">
    <property type="entry name" value="Cysteine proteinases"/>
    <property type="match status" value="1"/>
</dbReference>
<gene>
    <name evidence="4" type="ORF">B9T62_08330</name>
</gene>
<feature type="domain" description="Transglutaminase-like" evidence="3">
    <location>
        <begin position="645"/>
        <end position="701"/>
    </location>
</feature>
<evidence type="ECO:0000259" key="3">
    <source>
        <dbReference type="SMART" id="SM00460"/>
    </source>
</evidence>
<dbReference type="PROSITE" id="PS51257">
    <property type="entry name" value="PROKAR_LIPOPROTEIN"/>
    <property type="match status" value="1"/>
</dbReference>
<evidence type="ECO:0000313" key="5">
    <source>
        <dbReference type="Proteomes" id="UP000249890"/>
    </source>
</evidence>
<dbReference type="Pfam" id="PF01841">
    <property type="entry name" value="Transglut_core"/>
    <property type="match status" value="1"/>
</dbReference>
<dbReference type="RefSeq" id="WP_087914808.1">
    <property type="nucleotide sequence ID" value="NZ_CP021780.1"/>
</dbReference>
<accession>A0A2Z2KCR2</accession>
<dbReference type="Gene3D" id="3.10.620.30">
    <property type="match status" value="1"/>
</dbReference>
<dbReference type="InterPro" id="IPR038765">
    <property type="entry name" value="Papain-like_cys_pep_sf"/>
</dbReference>
<keyword evidence="5" id="KW-1185">Reference proteome</keyword>
<dbReference type="OrthoDB" id="9788327at2"/>
<keyword evidence="2" id="KW-0732">Signal</keyword>
<dbReference type="InterPro" id="IPR002931">
    <property type="entry name" value="Transglutaminase-like"/>
</dbReference>
<feature type="region of interest" description="Disordered" evidence="1">
    <location>
        <begin position="44"/>
        <end position="63"/>
    </location>
</feature>
<dbReference type="SMART" id="SM00460">
    <property type="entry name" value="TGc"/>
    <property type="match status" value="1"/>
</dbReference>
<dbReference type="KEGG" id="pdh:B9T62_08330"/>
<dbReference type="EMBL" id="CP021780">
    <property type="protein sequence ID" value="ASA20790.1"/>
    <property type="molecule type" value="Genomic_DNA"/>
</dbReference>
<evidence type="ECO:0000313" key="4">
    <source>
        <dbReference type="EMBL" id="ASA20790.1"/>
    </source>
</evidence>